<name>A0A0D6MKY8_9PROT</name>
<dbReference type="GO" id="GO:0071111">
    <property type="term" value="F:cyclic-guanylate-specific phosphodiesterase activity"/>
    <property type="evidence" value="ECO:0007669"/>
    <property type="project" value="InterPro"/>
</dbReference>
<dbReference type="InterPro" id="IPR035965">
    <property type="entry name" value="PAS-like_dom_sf"/>
</dbReference>
<feature type="domain" description="GGDEF" evidence="2">
    <location>
        <begin position="320"/>
        <end position="451"/>
    </location>
</feature>
<dbReference type="CDD" id="cd01949">
    <property type="entry name" value="GGDEF"/>
    <property type="match status" value="1"/>
</dbReference>
<feature type="region of interest" description="Disordered" evidence="1">
    <location>
        <begin position="1"/>
        <end position="20"/>
    </location>
</feature>
<gene>
    <name evidence="3" type="ORF">Tasa_017_170</name>
</gene>
<dbReference type="EMBL" id="BALE01000017">
    <property type="protein sequence ID" value="GAN54287.1"/>
    <property type="molecule type" value="Genomic_DNA"/>
</dbReference>
<dbReference type="NCBIfam" id="TIGR00254">
    <property type="entry name" value="GGDEF"/>
    <property type="match status" value="1"/>
</dbReference>
<dbReference type="InterPro" id="IPR029787">
    <property type="entry name" value="Nucleotide_cyclase"/>
</dbReference>
<dbReference type="AlphaFoldDB" id="A0A0D6MKY8"/>
<reference evidence="3 4" key="1">
    <citation type="submission" date="2012-10" db="EMBL/GenBank/DDBJ databases">
        <title>Genome sequencing of Tanticharoenia sakaeratensis NBRC 103193.</title>
        <authorList>
            <person name="Azuma Y."/>
            <person name="Hadano H."/>
            <person name="Hirakawa H."/>
            <person name="Matsushita K."/>
        </authorList>
    </citation>
    <scope>NUCLEOTIDE SEQUENCE [LARGE SCALE GENOMIC DNA]</scope>
    <source>
        <strain evidence="3 4">NBRC 103193</strain>
    </source>
</reference>
<dbReference type="Pfam" id="PF00990">
    <property type="entry name" value="GGDEF"/>
    <property type="match status" value="1"/>
</dbReference>
<dbReference type="PANTHER" id="PTHR33121:SF79">
    <property type="entry name" value="CYCLIC DI-GMP PHOSPHODIESTERASE PDED-RELATED"/>
    <property type="match status" value="1"/>
</dbReference>
<dbReference type="SMART" id="SM00267">
    <property type="entry name" value="GGDEF"/>
    <property type="match status" value="1"/>
</dbReference>
<dbReference type="PROSITE" id="PS50887">
    <property type="entry name" value="GGDEF"/>
    <property type="match status" value="1"/>
</dbReference>
<dbReference type="PANTHER" id="PTHR33121">
    <property type="entry name" value="CYCLIC DI-GMP PHOSPHODIESTERASE PDEF"/>
    <property type="match status" value="1"/>
</dbReference>
<dbReference type="InterPro" id="IPR000160">
    <property type="entry name" value="GGDEF_dom"/>
</dbReference>
<dbReference type="SUPFAM" id="SSF55785">
    <property type="entry name" value="PYP-like sensor domain (PAS domain)"/>
    <property type="match status" value="1"/>
</dbReference>
<protein>
    <recommendedName>
        <fullName evidence="2">GGDEF domain-containing protein</fullName>
    </recommendedName>
</protein>
<dbReference type="SUPFAM" id="SSF55073">
    <property type="entry name" value="Nucleotide cyclase"/>
    <property type="match status" value="1"/>
</dbReference>
<organism evidence="3 4">
    <name type="scientific">Tanticharoenia sakaeratensis NBRC 103193</name>
    <dbReference type="NCBI Taxonomy" id="1231623"/>
    <lineage>
        <taxon>Bacteria</taxon>
        <taxon>Pseudomonadati</taxon>
        <taxon>Pseudomonadota</taxon>
        <taxon>Alphaproteobacteria</taxon>
        <taxon>Acetobacterales</taxon>
        <taxon>Acetobacteraceae</taxon>
        <taxon>Tanticharoenia</taxon>
    </lineage>
</organism>
<dbReference type="STRING" id="1231623.Tasa_017_170"/>
<dbReference type="Proteomes" id="UP000032679">
    <property type="component" value="Unassembled WGS sequence"/>
</dbReference>
<comment type="caution">
    <text evidence="3">The sequence shown here is derived from an EMBL/GenBank/DDBJ whole genome shotgun (WGS) entry which is preliminary data.</text>
</comment>
<accession>A0A0D6MKY8</accession>
<dbReference type="InterPro" id="IPR050706">
    <property type="entry name" value="Cyclic-di-GMP_PDE-like"/>
</dbReference>
<dbReference type="Gene3D" id="3.30.70.270">
    <property type="match status" value="1"/>
</dbReference>
<dbReference type="InterPro" id="IPR043128">
    <property type="entry name" value="Rev_trsase/Diguanyl_cyclase"/>
</dbReference>
<evidence type="ECO:0000256" key="1">
    <source>
        <dbReference type="SAM" id="MobiDB-lite"/>
    </source>
</evidence>
<keyword evidence="4" id="KW-1185">Reference proteome</keyword>
<sequence>MMPQTETTLPPAPATGSGGHAAWRGVATAALDAVFETDADGRLTSVAPRHVLGRDTRSLLGQPLGTMWNTASDDRPQAGRTPVRRVVHGADHAGRPVDLLLTYTPHQNADGLFSGVRGGLIIIGDEVAPGAQAIRQPDAPTLRRVVEALRAALVPRIGILAAFDMLAQEIGADGGALVSTGPLSPHEPSPIDGAFQILHRFGTWNDHSERLAAKLEPSTRTGALRRREDRFDFLLARERVRLFGQIGLLFWRSADKPWSAGDGALCAAVTSTFSALIELDGVHRNLLREAHFDPGYNVLTWAGFRSEVGRRTARLDREHLSATLMLVAIEGLSALVSSLGFADGEDAIRQCIELLRAAVRPTDLVARIGSDTFALWMDGGDRFAAAERAERMCIHGAPIILDPPHHLSVSMGLVTREAETTEPIEVFLERASLALRSARDNGGGWLFSHDAP</sequence>
<evidence type="ECO:0000259" key="2">
    <source>
        <dbReference type="PROSITE" id="PS50887"/>
    </source>
</evidence>
<dbReference type="OrthoDB" id="7216521at2"/>
<evidence type="ECO:0000313" key="3">
    <source>
        <dbReference type="EMBL" id="GAN54287.1"/>
    </source>
</evidence>
<proteinExistence type="predicted"/>
<dbReference type="RefSeq" id="WP_048848808.1">
    <property type="nucleotide sequence ID" value="NZ_BALE01000017.1"/>
</dbReference>
<evidence type="ECO:0000313" key="4">
    <source>
        <dbReference type="Proteomes" id="UP000032679"/>
    </source>
</evidence>